<evidence type="ECO:0000256" key="5">
    <source>
        <dbReference type="ARBA" id="ARBA00023124"/>
    </source>
</evidence>
<dbReference type="GO" id="GO:0016829">
    <property type="term" value="F:lyase activity"/>
    <property type="evidence" value="ECO:0007669"/>
    <property type="project" value="UniProtKB-KW"/>
</dbReference>
<comment type="caution">
    <text evidence="9">The sequence shown here is derived from an EMBL/GenBank/DDBJ whole genome shotgun (WGS) entry which is preliminary data.</text>
</comment>
<feature type="compositionally biased region" description="Basic and acidic residues" evidence="8">
    <location>
        <begin position="311"/>
        <end position="333"/>
    </location>
</feature>
<accession>A0A139H023</accession>
<evidence type="ECO:0000256" key="4">
    <source>
        <dbReference type="ARBA" id="ARBA00022801"/>
    </source>
</evidence>
<keyword evidence="4" id="KW-0378">Hydrolase</keyword>
<dbReference type="GO" id="GO:0106300">
    <property type="term" value="P:protein-DNA covalent cross-linking repair"/>
    <property type="evidence" value="ECO:0007669"/>
    <property type="project" value="InterPro"/>
</dbReference>
<feature type="region of interest" description="Disordered" evidence="8">
    <location>
        <begin position="55"/>
        <end position="94"/>
    </location>
</feature>
<keyword evidence="5" id="KW-0190">Covalent protein-DNA linkage</keyword>
<dbReference type="PANTHER" id="PTHR13604:SF0">
    <property type="entry name" value="ABASIC SITE PROCESSING PROTEIN HMCES"/>
    <property type="match status" value="1"/>
</dbReference>
<feature type="compositionally biased region" description="Basic and acidic residues" evidence="8">
    <location>
        <begin position="343"/>
        <end position="352"/>
    </location>
</feature>
<dbReference type="OrthoDB" id="2111841at2759"/>
<evidence type="ECO:0000313" key="9">
    <source>
        <dbReference type="EMBL" id="KXS95810.1"/>
    </source>
</evidence>
<dbReference type="Pfam" id="PF02586">
    <property type="entry name" value="SRAP"/>
    <property type="match status" value="1"/>
</dbReference>
<keyword evidence="3" id="KW-0227">DNA damage</keyword>
<dbReference type="GO" id="GO:0003697">
    <property type="term" value="F:single-stranded DNA binding"/>
    <property type="evidence" value="ECO:0007669"/>
    <property type="project" value="InterPro"/>
</dbReference>
<organism evidence="9 10">
    <name type="scientific">Pseudocercospora eumusae</name>
    <dbReference type="NCBI Taxonomy" id="321146"/>
    <lineage>
        <taxon>Eukaryota</taxon>
        <taxon>Fungi</taxon>
        <taxon>Dikarya</taxon>
        <taxon>Ascomycota</taxon>
        <taxon>Pezizomycotina</taxon>
        <taxon>Dothideomycetes</taxon>
        <taxon>Dothideomycetidae</taxon>
        <taxon>Mycosphaerellales</taxon>
        <taxon>Mycosphaerellaceae</taxon>
        <taxon>Pseudocercospora</taxon>
    </lineage>
</organism>
<dbReference type="Gene3D" id="3.90.1680.10">
    <property type="entry name" value="SOS response associated peptidase-like"/>
    <property type="match status" value="1"/>
</dbReference>
<evidence type="ECO:0000256" key="1">
    <source>
        <dbReference type="ARBA" id="ARBA00008136"/>
    </source>
</evidence>
<dbReference type="SUPFAM" id="SSF143081">
    <property type="entry name" value="BB1717-like"/>
    <property type="match status" value="1"/>
</dbReference>
<feature type="region of interest" description="Disordered" evidence="8">
    <location>
        <begin position="311"/>
        <end position="352"/>
    </location>
</feature>
<evidence type="ECO:0000256" key="3">
    <source>
        <dbReference type="ARBA" id="ARBA00022763"/>
    </source>
</evidence>
<dbReference type="GO" id="GO:0008233">
    <property type="term" value="F:peptidase activity"/>
    <property type="evidence" value="ECO:0007669"/>
    <property type="project" value="UniProtKB-KW"/>
</dbReference>
<evidence type="ECO:0000256" key="8">
    <source>
        <dbReference type="SAM" id="MobiDB-lite"/>
    </source>
</evidence>
<dbReference type="Proteomes" id="UP000070133">
    <property type="component" value="Unassembled WGS sequence"/>
</dbReference>
<dbReference type="InterPro" id="IPR003738">
    <property type="entry name" value="SRAP"/>
</dbReference>
<dbReference type="AlphaFoldDB" id="A0A139H023"/>
<gene>
    <name evidence="9" type="ORF">AC578_6265</name>
</gene>
<dbReference type="PANTHER" id="PTHR13604">
    <property type="entry name" value="DC12-RELATED"/>
    <property type="match status" value="1"/>
</dbReference>
<comment type="similarity">
    <text evidence="1">Belongs to the SOS response-associated peptidase family.</text>
</comment>
<protein>
    <recommendedName>
        <fullName evidence="11">DUF159 domain protein</fullName>
    </recommendedName>
</protein>
<dbReference type="InterPro" id="IPR036590">
    <property type="entry name" value="SRAP-like"/>
</dbReference>
<keyword evidence="6" id="KW-0238">DNA-binding</keyword>
<sequence>MCGRYVLHMRPSEVRRHLADQNMPVDDAPDDDNQQLRQSYNFAPGYHGLIYRAQTGDRGAGENEARDGQDADGKPSPNKVKLSSTPQAVDGRATQGTRYKLQAAKWGLVPFWTKRPPDYGSQMRTINCRDDSLIENRGMWNTMKQRKRCIVVAEGFYEWLKKNNGKEKIPHFMKRKDGQLMAFAGLWDMVQYEGSQEKLYTYTIITTDSNKQLKFLHDRMPVILEPGSDAMKMWLDPNNITWSKELQSILKPFDGELECYPVDKAVGKVGNNSPTFVIPIDSKENKKNIANFFGTQRATADEVAAKNEAARVDDIKLEQHEDETRDTTAKVENTEDNAPLPKPKKESEEDLSQRIKDETAALGDRDIIKAADQQVEKGIKREMSEVDDQSLINTSESLPKKAIKTEHSTSTQSPAVKTIGGKKTRSATTNNTVAKTPNKAGNAKITSFFSK</sequence>
<feature type="compositionally biased region" description="Polar residues" evidence="8">
    <location>
        <begin position="426"/>
        <end position="435"/>
    </location>
</feature>
<keyword evidence="10" id="KW-1185">Reference proteome</keyword>
<evidence type="ECO:0000313" key="10">
    <source>
        <dbReference type="Proteomes" id="UP000070133"/>
    </source>
</evidence>
<reference evidence="9 10" key="1">
    <citation type="submission" date="2015-07" db="EMBL/GenBank/DDBJ databases">
        <title>Comparative genomics of the Sigatoka disease complex on banana suggests a link between parallel evolutionary changes in Pseudocercospora fijiensis and Pseudocercospora eumusae and increased virulence on the banana host.</title>
        <authorList>
            <person name="Chang T.-C."/>
            <person name="Salvucci A."/>
            <person name="Crous P.W."/>
            <person name="Stergiopoulos I."/>
        </authorList>
    </citation>
    <scope>NUCLEOTIDE SEQUENCE [LARGE SCALE GENOMIC DNA]</scope>
    <source>
        <strain evidence="9 10">CBS 114824</strain>
    </source>
</reference>
<evidence type="ECO:0000256" key="7">
    <source>
        <dbReference type="ARBA" id="ARBA00023239"/>
    </source>
</evidence>
<feature type="region of interest" description="Disordered" evidence="8">
    <location>
        <begin position="403"/>
        <end position="438"/>
    </location>
</feature>
<dbReference type="EMBL" id="LFZN01000199">
    <property type="protein sequence ID" value="KXS95810.1"/>
    <property type="molecule type" value="Genomic_DNA"/>
</dbReference>
<dbReference type="GO" id="GO:0006508">
    <property type="term" value="P:proteolysis"/>
    <property type="evidence" value="ECO:0007669"/>
    <property type="project" value="UniProtKB-KW"/>
</dbReference>
<evidence type="ECO:0000256" key="2">
    <source>
        <dbReference type="ARBA" id="ARBA00022670"/>
    </source>
</evidence>
<evidence type="ECO:0000256" key="6">
    <source>
        <dbReference type="ARBA" id="ARBA00023125"/>
    </source>
</evidence>
<name>A0A139H023_9PEZI</name>
<dbReference type="STRING" id="321146.A0A139H023"/>
<keyword evidence="7" id="KW-0456">Lyase</keyword>
<keyword evidence="2" id="KW-0645">Protease</keyword>
<evidence type="ECO:0008006" key="11">
    <source>
        <dbReference type="Google" id="ProtNLM"/>
    </source>
</evidence>
<feature type="compositionally biased region" description="Basic and acidic residues" evidence="8">
    <location>
        <begin position="59"/>
        <end position="73"/>
    </location>
</feature>
<proteinExistence type="inferred from homology"/>